<organism evidence="3 4">
    <name type="scientific">Plantactinospora endophytica</name>
    <dbReference type="NCBI Taxonomy" id="673535"/>
    <lineage>
        <taxon>Bacteria</taxon>
        <taxon>Bacillati</taxon>
        <taxon>Actinomycetota</taxon>
        <taxon>Actinomycetes</taxon>
        <taxon>Micromonosporales</taxon>
        <taxon>Micromonosporaceae</taxon>
        <taxon>Plantactinospora</taxon>
    </lineage>
</organism>
<proteinExistence type="predicted"/>
<feature type="region of interest" description="Disordered" evidence="1">
    <location>
        <begin position="1"/>
        <end position="21"/>
    </location>
</feature>
<keyword evidence="2" id="KW-0472">Membrane</keyword>
<evidence type="ECO:0000256" key="2">
    <source>
        <dbReference type="SAM" id="Phobius"/>
    </source>
</evidence>
<evidence type="ECO:0000313" key="3">
    <source>
        <dbReference type="EMBL" id="GIG86957.1"/>
    </source>
</evidence>
<dbReference type="EMBL" id="BONW01000007">
    <property type="protein sequence ID" value="GIG86957.1"/>
    <property type="molecule type" value="Genomic_DNA"/>
</dbReference>
<keyword evidence="4" id="KW-1185">Reference proteome</keyword>
<sequence>MSGGQHRIPERAGAACPASLSRTARRRTRVPVAYGLAVALFAAGLALGGSRGPVNDAAERSAGSRPGGLVQVASPPALGGLSVTAVPAASARYTAVDRPCGVVDWTPLTAQVGERRTEPHAQISTVGSVAVVRCSAILGNGSTVGVATAHMTVANDGGTTWSIYESVRRLNASREVLSPVEGLGTTAHAFVEDNARPVIVAVDGNLYLRLTWAPLEEQILPIFAATARALVEIGRQAMLRLRK</sequence>
<gene>
    <name evidence="3" type="ORF">Pen02_18930</name>
</gene>
<protein>
    <recommendedName>
        <fullName evidence="5">DUF3558 domain-containing protein</fullName>
    </recommendedName>
</protein>
<name>A0ABQ4DXY0_9ACTN</name>
<feature type="transmembrane region" description="Helical" evidence="2">
    <location>
        <begin position="32"/>
        <end position="50"/>
    </location>
</feature>
<accession>A0ABQ4DXY0</accession>
<keyword evidence="2" id="KW-0812">Transmembrane</keyword>
<dbReference type="RefSeq" id="WP_203865558.1">
    <property type="nucleotide sequence ID" value="NZ_BONW01000007.1"/>
</dbReference>
<reference evidence="3 4" key="1">
    <citation type="submission" date="2021-01" db="EMBL/GenBank/DDBJ databases">
        <title>Whole genome shotgun sequence of Plantactinospora endophytica NBRC 110450.</title>
        <authorList>
            <person name="Komaki H."/>
            <person name="Tamura T."/>
        </authorList>
    </citation>
    <scope>NUCLEOTIDE SEQUENCE [LARGE SCALE GENOMIC DNA]</scope>
    <source>
        <strain evidence="3 4">NBRC 110450</strain>
    </source>
</reference>
<evidence type="ECO:0008006" key="5">
    <source>
        <dbReference type="Google" id="ProtNLM"/>
    </source>
</evidence>
<evidence type="ECO:0000313" key="4">
    <source>
        <dbReference type="Proteomes" id="UP000646749"/>
    </source>
</evidence>
<comment type="caution">
    <text evidence="3">The sequence shown here is derived from an EMBL/GenBank/DDBJ whole genome shotgun (WGS) entry which is preliminary data.</text>
</comment>
<dbReference type="Proteomes" id="UP000646749">
    <property type="component" value="Unassembled WGS sequence"/>
</dbReference>
<evidence type="ECO:0000256" key="1">
    <source>
        <dbReference type="SAM" id="MobiDB-lite"/>
    </source>
</evidence>
<keyword evidence="2" id="KW-1133">Transmembrane helix</keyword>